<dbReference type="Gene3D" id="3.30.200.20">
    <property type="entry name" value="Phosphorylase Kinase, domain 1"/>
    <property type="match status" value="1"/>
</dbReference>
<organism evidence="1 2">
    <name type="scientific">Sporosarcina limicola</name>
    <dbReference type="NCBI Taxonomy" id="34101"/>
    <lineage>
        <taxon>Bacteria</taxon>
        <taxon>Bacillati</taxon>
        <taxon>Bacillota</taxon>
        <taxon>Bacilli</taxon>
        <taxon>Bacillales</taxon>
        <taxon>Caryophanaceae</taxon>
        <taxon>Sporosarcina</taxon>
    </lineage>
</organism>
<dbReference type="Proteomes" id="UP000658225">
    <property type="component" value="Unassembled WGS sequence"/>
</dbReference>
<accession>A0A927R4P4</accession>
<dbReference type="RefSeq" id="WP_192598870.1">
    <property type="nucleotide sequence ID" value="NZ_JADBEL010000011.1"/>
</dbReference>
<proteinExistence type="predicted"/>
<reference evidence="1" key="1">
    <citation type="submission" date="2020-10" db="EMBL/GenBank/DDBJ databases">
        <title>Genomic Encyclopedia of Type Strains, Phase IV (KMG-IV): sequencing the most valuable type-strain genomes for metagenomic binning, comparative biology and taxonomic classification.</title>
        <authorList>
            <person name="Goeker M."/>
        </authorList>
    </citation>
    <scope>NUCLEOTIDE SEQUENCE</scope>
    <source>
        <strain evidence="1">DSM 13886</strain>
    </source>
</reference>
<protein>
    <submittedName>
        <fullName evidence="1">Ser/Thr protein kinase RdoA (MazF antagonist)</fullName>
    </submittedName>
</protein>
<dbReference type="InterPro" id="IPR011009">
    <property type="entry name" value="Kinase-like_dom_sf"/>
</dbReference>
<evidence type="ECO:0000313" key="1">
    <source>
        <dbReference type="EMBL" id="MBE1555123.1"/>
    </source>
</evidence>
<dbReference type="EMBL" id="JADBEL010000011">
    <property type="protein sequence ID" value="MBE1555123.1"/>
    <property type="molecule type" value="Genomic_DNA"/>
</dbReference>
<dbReference type="Gene3D" id="3.90.1200.10">
    <property type="match status" value="1"/>
</dbReference>
<evidence type="ECO:0000313" key="2">
    <source>
        <dbReference type="Proteomes" id="UP000658225"/>
    </source>
</evidence>
<name>A0A927R4P4_9BACL</name>
<comment type="caution">
    <text evidence="1">The sequence shown here is derived from an EMBL/GenBank/DDBJ whole genome shotgun (WGS) entry which is preliminary data.</text>
</comment>
<sequence>MQIADNIFREFSDITPKNISILRNEGRLIAKIEVDENVYFLKGERQTNEFIETVISFVTAMNEKGIPFTRLEKTIDGHQYVEASGFIFTVEKKSVGEEVERLRFSHINDIGKMLGKQHAVSETLDVCFGTATSWSIFGGNETDALGDYDENELSFKKFMQDAEKLSELSVEVELIKNSYLVKRERLSTVWETLPSGPIQGDFCPYNMLFSQDGKITSIYDYNIAGDEVFLNECIGVGVFLAWHHPYIGAETEVERFYIFMNAYMQERPFTEAESAVFDDLLAIIRAFRYDRVEEIVQLLREGKDAQRFIKEAFEILQWRCR</sequence>
<keyword evidence="1" id="KW-0418">Kinase</keyword>
<keyword evidence="1" id="KW-0808">Transferase</keyword>
<dbReference type="GO" id="GO:0016301">
    <property type="term" value="F:kinase activity"/>
    <property type="evidence" value="ECO:0007669"/>
    <property type="project" value="UniProtKB-KW"/>
</dbReference>
<dbReference type="AlphaFoldDB" id="A0A927R4P4"/>
<gene>
    <name evidence="1" type="ORF">H4683_002222</name>
</gene>
<dbReference type="SUPFAM" id="SSF56112">
    <property type="entry name" value="Protein kinase-like (PK-like)"/>
    <property type="match status" value="1"/>
</dbReference>
<keyword evidence="2" id="KW-1185">Reference proteome</keyword>